<dbReference type="EMBL" id="LDJX01000002">
    <property type="protein sequence ID" value="KPM32545.1"/>
    <property type="molecule type" value="Genomic_DNA"/>
</dbReference>
<reference evidence="4 5" key="1">
    <citation type="submission" date="2015-09" db="EMBL/GenBank/DDBJ databases">
        <title>Genome sequence of the marine flavobacterium Croceitalea dokdonensis DOKDO 023 that contains proton- and sodium-pumping rhodopsins.</title>
        <authorList>
            <person name="Kwon S.-K."/>
            <person name="Lee H.K."/>
            <person name="Kwak M.-J."/>
            <person name="Kim J.F."/>
        </authorList>
    </citation>
    <scope>NUCLEOTIDE SEQUENCE [LARGE SCALE GENOMIC DNA]</scope>
    <source>
        <strain evidence="4 5">DOKDO 023</strain>
    </source>
</reference>
<comment type="similarity">
    <text evidence="1">Belongs to the NAD(P)-dependent epimerase/dehydratase family. SDR39U1 subfamily.</text>
</comment>
<dbReference type="InterPro" id="IPR001509">
    <property type="entry name" value="Epimerase_deHydtase"/>
</dbReference>
<evidence type="ECO:0000259" key="3">
    <source>
        <dbReference type="Pfam" id="PF08338"/>
    </source>
</evidence>
<dbReference type="SUPFAM" id="SSF51735">
    <property type="entry name" value="NAD(P)-binding Rossmann-fold domains"/>
    <property type="match status" value="1"/>
</dbReference>
<dbReference type="InterPro" id="IPR013549">
    <property type="entry name" value="DUF1731"/>
</dbReference>
<feature type="domain" description="NAD-dependent epimerase/dehydratase" evidence="2">
    <location>
        <begin position="5"/>
        <end position="218"/>
    </location>
</feature>
<dbReference type="PANTHER" id="PTHR11092">
    <property type="entry name" value="SUGAR NUCLEOTIDE EPIMERASE RELATED"/>
    <property type="match status" value="1"/>
</dbReference>
<evidence type="ECO:0000259" key="2">
    <source>
        <dbReference type="Pfam" id="PF01370"/>
    </source>
</evidence>
<dbReference type="RefSeq" id="WP_054558668.1">
    <property type="nucleotide sequence ID" value="NZ_LDJX01000002.1"/>
</dbReference>
<dbReference type="Pfam" id="PF08338">
    <property type="entry name" value="DUF1731"/>
    <property type="match status" value="1"/>
</dbReference>
<organism evidence="4 5">
    <name type="scientific">Croceitalea dokdonensis DOKDO 023</name>
    <dbReference type="NCBI Taxonomy" id="1300341"/>
    <lineage>
        <taxon>Bacteria</taxon>
        <taxon>Pseudomonadati</taxon>
        <taxon>Bacteroidota</taxon>
        <taxon>Flavobacteriia</taxon>
        <taxon>Flavobacteriales</taxon>
        <taxon>Flavobacteriaceae</taxon>
        <taxon>Croceitalea</taxon>
    </lineage>
</organism>
<dbReference type="Gene3D" id="3.40.50.720">
    <property type="entry name" value="NAD(P)-binding Rossmann-like Domain"/>
    <property type="match status" value="1"/>
</dbReference>
<feature type="domain" description="DUF1731" evidence="3">
    <location>
        <begin position="253"/>
        <end position="300"/>
    </location>
</feature>
<dbReference type="Pfam" id="PF01370">
    <property type="entry name" value="Epimerase"/>
    <property type="match status" value="1"/>
</dbReference>
<dbReference type="OrthoDB" id="9801773at2"/>
<name>A0A0P7AL27_9FLAO</name>
<dbReference type="PATRIC" id="fig|1300341.3.peg.1176"/>
<dbReference type="PANTHER" id="PTHR11092:SF0">
    <property type="entry name" value="EPIMERASE FAMILY PROTEIN SDR39U1"/>
    <property type="match status" value="1"/>
</dbReference>
<dbReference type="AlphaFoldDB" id="A0A0P7AL27"/>
<evidence type="ECO:0000313" key="4">
    <source>
        <dbReference type="EMBL" id="KPM32545.1"/>
    </source>
</evidence>
<proteinExistence type="inferred from homology"/>
<dbReference type="STRING" id="1300341.I595_963"/>
<accession>A0A0P7AL27</accession>
<dbReference type="CDD" id="cd05242">
    <property type="entry name" value="SDR_a8"/>
    <property type="match status" value="1"/>
</dbReference>
<dbReference type="InterPro" id="IPR010099">
    <property type="entry name" value="SDR39U1"/>
</dbReference>
<comment type="caution">
    <text evidence="4">The sequence shown here is derived from an EMBL/GenBank/DDBJ whole genome shotgun (WGS) entry which is preliminary data.</text>
</comment>
<sequence length="303" mass="33454">MKKLVVAGGSGFLGNAIVDHFKTKFEDIVVLTRNTIENTNTVRYVSWDAKTLGHWQCELDGCDVLINMAGRSVDCRYTAKNKHLIMDSRVDSTRVLNQAVAMATDPPHIWLNSSTATIYRHSLDMEMDEEQGEIGTGFSVSVAQAWEAAFFSGNTPKTRKVALRTSIVMGKNGGALTPIRTLAKMGLGRKQGNGKQKFSWIHVDDFVRSIEFIITNSDLHGPINIVAPKPTTNTKLMETVRNTMGISLGLPSPKWLLAIGARIIRTEPELVLKSRNVVPKKLLTAGFDFKYGDLDHALKSVLV</sequence>
<protein>
    <submittedName>
        <fullName evidence="4">NAD dependent epimerase/dehydratase family protein</fullName>
    </submittedName>
</protein>
<dbReference type="Proteomes" id="UP000050280">
    <property type="component" value="Unassembled WGS sequence"/>
</dbReference>
<keyword evidence="5" id="KW-1185">Reference proteome</keyword>
<evidence type="ECO:0000313" key="5">
    <source>
        <dbReference type="Proteomes" id="UP000050280"/>
    </source>
</evidence>
<gene>
    <name evidence="4" type="ORF">I595_963</name>
</gene>
<evidence type="ECO:0000256" key="1">
    <source>
        <dbReference type="ARBA" id="ARBA00009353"/>
    </source>
</evidence>
<dbReference type="NCBIfam" id="TIGR01777">
    <property type="entry name" value="yfcH"/>
    <property type="match status" value="1"/>
</dbReference>
<dbReference type="InterPro" id="IPR036291">
    <property type="entry name" value="NAD(P)-bd_dom_sf"/>
</dbReference>